<dbReference type="AlphaFoldDB" id="A0AAP3F9D4"/>
<sequence length="145" mass="16598">MAKNSNASFAYEALVSIILPEGILDVFEVVNVEEEHTGFIEETGLERRVIHIHLDERDLRSKEWHDLHPNGFTEEHCINDFPIRDRKVVLHVRRRRWKDKDGKNVVLPRESLTASGTSYSKEFADVLKKIFGHIPDSGPLSGAIL</sequence>
<evidence type="ECO:0000313" key="1">
    <source>
        <dbReference type="EMBL" id="MCW4127629.1"/>
    </source>
</evidence>
<comment type="caution">
    <text evidence="1">The sequence shown here is derived from an EMBL/GenBank/DDBJ whole genome shotgun (WGS) entry which is preliminary data.</text>
</comment>
<dbReference type="Proteomes" id="UP001209344">
    <property type="component" value="Unassembled WGS sequence"/>
</dbReference>
<proteinExistence type="predicted"/>
<gene>
    <name evidence="1" type="ORF">ONT16_05010</name>
</gene>
<dbReference type="EMBL" id="JAPDVK010000001">
    <property type="protein sequence ID" value="MCW4127629.1"/>
    <property type="molecule type" value="Genomic_DNA"/>
</dbReference>
<protein>
    <recommendedName>
        <fullName evidence="3">Transposase</fullName>
    </recommendedName>
</protein>
<accession>A0AAP3F9D4</accession>
<organism evidence="1 2">
    <name type="scientific">Segatella copri</name>
    <dbReference type="NCBI Taxonomy" id="165179"/>
    <lineage>
        <taxon>Bacteria</taxon>
        <taxon>Pseudomonadati</taxon>
        <taxon>Bacteroidota</taxon>
        <taxon>Bacteroidia</taxon>
        <taxon>Bacteroidales</taxon>
        <taxon>Prevotellaceae</taxon>
        <taxon>Segatella</taxon>
    </lineage>
</organism>
<name>A0AAP3F9D4_9BACT</name>
<dbReference type="RefSeq" id="WP_055236221.1">
    <property type="nucleotide sequence ID" value="NZ_JAPDVK010000001.1"/>
</dbReference>
<evidence type="ECO:0008006" key="3">
    <source>
        <dbReference type="Google" id="ProtNLM"/>
    </source>
</evidence>
<reference evidence="1" key="1">
    <citation type="submission" date="2022-11" db="EMBL/GenBank/DDBJ databases">
        <title>Genomic repertoires linked with pathogenic potency of arthritogenic Prevotella copri isolated from the gut of rheumatoid arthritis patients.</title>
        <authorList>
            <person name="Nii T."/>
            <person name="Maeda Y."/>
            <person name="Motooka D."/>
            <person name="Naito M."/>
            <person name="Matsumoto Y."/>
            <person name="Ogawa T."/>
            <person name="Oguro-Igashira E."/>
            <person name="Kishikawa T."/>
            <person name="Yamashita M."/>
            <person name="Koizumi S."/>
            <person name="Kurakawa T."/>
            <person name="Okumura R."/>
            <person name="Kayama H."/>
            <person name="Murakami M."/>
            <person name="Sakaguchi T."/>
            <person name="Das B."/>
            <person name="Nakamura S."/>
            <person name="Okada Y."/>
            <person name="Kumanogoh A."/>
            <person name="Takeda K."/>
        </authorList>
    </citation>
    <scope>NUCLEOTIDE SEQUENCE</scope>
    <source>
        <strain evidence="1">F3-75</strain>
    </source>
</reference>
<evidence type="ECO:0000313" key="2">
    <source>
        <dbReference type="Proteomes" id="UP001209344"/>
    </source>
</evidence>